<reference evidence="3" key="1">
    <citation type="journal article" date="2019" name="Int. J. Syst. Evol. Microbiol.">
        <title>The Global Catalogue of Microorganisms (GCM) 10K type strain sequencing project: providing services to taxonomists for standard genome sequencing and annotation.</title>
        <authorList>
            <consortium name="The Broad Institute Genomics Platform"/>
            <consortium name="The Broad Institute Genome Sequencing Center for Infectious Disease"/>
            <person name="Wu L."/>
            <person name="Ma J."/>
        </authorList>
    </citation>
    <scope>NUCLEOTIDE SEQUENCE [LARGE SCALE GENOMIC DNA]</scope>
    <source>
        <strain evidence="3">JCM 17810</strain>
    </source>
</reference>
<evidence type="ECO:0000313" key="2">
    <source>
        <dbReference type="EMBL" id="GAA4426645.1"/>
    </source>
</evidence>
<gene>
    <name evidence="2" type="ORF">GCM10023169_25660</name>
</gene>
<organism evidence="2 3">
    <name type="scientific">Georgenia halophila</name>
    <dbReference type="NCBI Taxonomy" id="620889"/>
    <lineage>
        <taxon>Bacteria</taxon>
        <taxon>Bacillati</taxon>
        <taxon>Actinomycetota</taxon>
        <taxon>Actinomycetes</taxon>
        <taxon>Micrococcales</taxon>
        <taxon>Bogoriellaceae</taxon>
        <taxon>Georgenia</taxon>
    </lineage>
</organism>
<evidence type="ECO:0000256" key="1">
    <source>
        <dbReference type="SAM" id="MobiDB-lite"/>
    </source>
</evidence>
<accession>A0ABP8LC92</accession>
<keyword evidence="3" id="KW-1185">Reference proteome</keyword>
<sequence>MFKPATGVGRQSGTTGATGREATTRDDDRTTEGRMATLDDLLDLDRELATGNGETYRRLCLPQAVFVLPGMMLDLEQCAEAMDSSPGWDEVDISDGRLLPAGQGGYAVVYTFVGRRGQDVYRATMTTLYLEHDGEPRAVLHQQTPLG</sequence>
<dbReference type="InterPro" id="IPR032710">
    <property type="entry name" value="NTF2-like_dom_sf"/>
</dbReference>
<evidence type="ECO:0000313" key="3">
    <source>
        <dbReference type="Proteomes" id="UP001500622"/>
    </source>
</evidence>
<dbReference type="Proteomes" id="UP001500622">
    <property type="component" value="Unassembled WGS sequence"/>
</dbReference>
<dbReference type="EMBL" id="BAABGN010000011">
    <property type="protein sequence ID" value="GAA4426645.1"/>
    <property type="molecule type" value="Genomic_DNA"/>
</dbReference>
<evidence type="ECO:0008006" key="4">
    <source>
        <dbReference type="Google" id="ProtNLM"/>
    </source>
</evidence>
<name>A0ABP8LC92_9MICO</name>
<protein>
    <recommendedName>
        <fullName evidence="4">DUF4440 domain-containing protein</fullName>
    </recommendedName>
</protein>
<feature type="compositionally biased region" description="Basic and acidic residues" evidence="1">
    <location>
        <begin position="22"/>
        <end position="32"/>
    </location>
</feature>
<comment type="caution">
    <text evidence="2">The sequence shown here is derived from an EMBL/GenBank/DDBJ whole genome shotgun (WGS) entry which is preliminary data.</text>
</comment>
<feature type="region of interest" description="Disordered" evidence="1">
    <location>
        <begin position="1"/>
        <end position="34"/>
    </location>
</feature>
<proteinExistence type="predicted"/>
<dbReference type="SUPFAM" id="SSF54427">
    <property type="entry name" value="NTF2-like"/>
    <property type="match status" value="1"/>
</dbReference>